<dbReference type="Proteomes" id="UP000051139">
    <property type="component" value="Unassembled WGS sequence"/>
</dbReference>
<sequence>MPEQQLLIATNNRQKFRELAMVFAAHGVTVLPYWTVIERQQFPTEGTSDFKDNAEQKALFIQQQVPNAIVIADDSGLLVQALPDHFGLTTMRELKAHAKTDAEMNQYILQLLAATQTTNRHAKLTTTLTAALPNETTCVATGQTTFTVAQQPLGHYSVGFDRIMWLPEVGLTLAQLPDVARLSFLPRNQAVTALLRRLRKDGVLL</sequence>
<evidence type="ECO:0000313" key="3">
    <source>
        <dbReference type="EMBL" id="KRN94691.1"/>
    </source>
</evidence>
<dbReference type="SUPFAM" id="SSF52972">
    <property type="entry name" value="ITPase-like"/>
    <property type="match status" value="1"/>
</dbReference>
<dbReference type="Gene3D" id="3.90.950.10">
    <property type="match status" value="1"/>
</dbReference>
<organism evidence="3 4">
    <name type="scientific">Furfurilactobacillus siliginis</name>
    <dbReference type="NCBI Taxonomy" id="348151"/>
    <lineage>
        <taxon>Bacteria</taxon>
        <taxon>Bacillati</taxon>
        <taxon>Bacillota</taxon>
        <taxon>Bacilli</taxon>
        <taxon>Lactobacillales</taxon>
        <taxon>Lactobacillaceae</taxon>
        <taxon>Furfurilactobacillus</taxon>
    </lineage>
</organism>
<dbReference type="RefSeq" id="WP_057811203.1">
    <property type="nucleotide sequence ID" value="NZ_BJUD01000009.1"/>
</dbReference>
<dbReference type="STRING" id="348151.IV55_GL000459"/>
<dbReference type="OrthoDB" id="2142580at2"/>
<dbReference type="GO" id="GO:0009143">
    <property type="term" value="P:nucleoside triphosphate catabolic process"/>
    <property type="evidence" value="ECO:0007669"/>
    <property type="project" value="InterPro"/>
</dbReference>
<dbReference type="InterPro" id="IPR029001">
    <property type="entry name" value="ITPase-like_fam"/>
</dbReference>
<evidence type="ECO:0000256" key="1">
    <source>
        <dbReference type="ARBA" id="ARBA00022801"/>
    </source>
</evidence>
<evidence type="ECO:0000313" key="2">
    <source>
        <dbReference type="EMBL" id="GEK28403.1"/>
    </source>
</evidence>
<reference evidence="2 5" key="2">
    <citation type="submission" date="2019-07" db="EMBL/GenBank/DDBJ databases">
        <title>Whole genome shotgun sequence of Lactobacillus siliginis NBRC 101315.</title>
        <authorList>
            <person name="Hosoyama A."/>
            <person name="Uohara A."/>
            <person name="Ohji S."/>
            <person name="Ichikawa N."/>
        </authorList>
    </citation>
    <scope>NUCLEOTIDE SEQUENCE [LARGE SCALE GENOMIC DNA]</scope>
    <source>
        <strain evidence="2 5">NBRC 101315</strain>
    </source>
</reference>
<reference evidence="3 4" key="1">
    <citation type="journal article" date="2015" name="Genome Announc.">
        <title>Expanding the biotechnology potential of lactobacilli through comparative genomics of 213 strains and associated genera.</title>
        <authorList>
            <person name="Sun Z."/>
            <person name="Harris H.M."/>
            <person name="McCann A."/>
            <person name="Guo C."/>
            <person name="Argimon S."/>
            <person name="Zhang W."/>
            <person name="Yang X."/>
            <person name="Jeffery I.B."/>
            <person name="Cooney J.C."/>
            <person name="Kagawa T.F."/>
            <person name="Liu W."/>
            <person name="Song Y."/>
            <person name="Salvetti E."/>
            <person name="Wrobel A."/>
            <person name="Rasinkangas P."/>
            <person name="Parkhill J."/>
            <person name="Rea M.C."/>
            <person name="O'Sullivan O."/>
            <person name="Ritari J."/>
            <person name="Douillard F.P."/>
            <person name="Paul Ross R."/>
            <person name="Yang R."/>
            <person name="Briner A.E."/>
            <person name="Felis G.E."/>
            <person name="de Vos W.M."/>
            <person name="Barrangou R."/>
            <person name="Klaenhammer T.R."/>
            <person name="Caufield P.W."/>
            <person name="Cui Y."/>
            <person name="Zhang H."/>
            <person name="O'Toole P.W."/>
        </authorList>
    </citation>
    <scope>NUCLEOTIDE SEQUENCE [LARGE SCALE GENOMIC DNA]</scope>
    <source>
        <strain evidence="3 4">DSM 22696</strain>
    </source>
</reference>
<keyword evidence="1" id="KW-0378">Hydrolase</keyword>
<dbReference type="EMBL" id="JQCB01000013">
    <property type="protein sequence ID" value="KRN94691.1"/>
    <property type="molecule type" value="Genomic_DNA"/>
</dbReference>
<gene>
    <name evidence="2" type="primary">folQ</name>
    <name evidence="3" type="ORF">IV55_GL000459</name>
    <name evidence="2" type="ORF">LSI01_07140</name>
</gene>
<dbReference type="GO" id="GO:0047429">
    <property type="term" value="F:nucleoside triphosphate diphosphatase activity"/>
    <property type="evidence" value="ECO:0007669"/>
    <property type="project" value="InterPro"/>
</dbReference>
<keyword evidence="4" id="KW-1185">Reference proteome</keyword>
<dbReference type="PATRIC" id="fig|348151.3.peg.467"/>
<dbReference type="EMBL" id="BJUD01000009">
    <property type="protein sequence ID" value="GEK28403.1"/>
    <property type="molecule type" value="Genomic_DNA"/>
</dbReference>
<accession>A0A0R2KYT6</accession>
<dbReference type="Pfam" id="PF01725">
    <property type="entry name" value="Ham1p_like"/>
    <property type="match status" value="1"/>
</dbReference>
<evidence type="ECO:0000313" key="4">
    <source>
        <dbReference type="Proteomes" id="UP000051139"/>
    </source>
</evidence>
<name>A0A0R2KYT6_9LACO</name>
<protein>
    <submittedName>
        <fullName evidence="2">Non-canonical purine NTP pyrophosphatase</fullName>
    </submittedName>
</protein>
<dbReference type="InterPro" id="IPR002637">
    <property type="entry name" value="RdgB/HAM1"/>
</dbReference>
<evidence type="ECO:0000313" key="5">
    <source>
        <dbReference type="Proteomes" id="UP000321429"/>
    </source>
</evidence>
<comment type="caution">
    <text evidence="3">The sequence shown here is derived from an EMBL/GenBank/DDBJ whole genome shotgun (WGS) entry which is preliminary data.</text>
</comment>
<proteinExistence type="predicted"/>
<dbReference type="CDD" id="cd00985">
    <property type="entry name" value="Maf_Ham1"/>
    <property type="match status" value="1"/>
</dbReference>
<dbReference type="Proteomes" id="UP000321429">
    <property type="component" value="Unassembled WGS sequence"/>
</dbReference>
<dbReference type="AlphaFoldDB" id="A0A0R2KYT6"/>